<name>A0A0D8Q2R5_9GAMM</name>
<keyword evidence="1" id="KW-0472">Membrane</keyword>
<dbReference type="AlphaFoldDB" id="A0A0D8Q2R5"/>
<evidence type="ECO:0000313" key="2">
    <source>
        <dbReference type="EMBL" id="PSV97240.1"/>
    </source>
</evidence>
<keyword evidence="4" id="KW-1185">Reference proteome</keyword>
<gene>
    <name evidence="2" type="ORF">C9I88_08385</name>
    <name evidence="3" type="ORF">C9J52_05795</name>
</gene>
<dbReference type="EMBL" id="PYLW01000007">
    <property type="protein sequence ID" value="PSV97240.1"/>
    <property type="molecule type" value="Genomic_DNA"/>
</dbReference>
<protein>
    <submittedName>
        <fullName evidence="2">DUF4145 domain-containing protein</fullName>
    </submittedName>
</protein>
<organism evidence="2 5">
    <name type="scientific">Photobacterium iliopiscarium</name>
    <dbReference type="NCBI Taxonomy" id="56192"/>
    <lineage>
        <taxon>Bacteria</taxon>
        <taxon>Pseudomonadati</taxon>
        <taxon>Pseudomonadota</taxon>
        <taxon>Gammaproteobacteria</taxon>
        <taxon>Vibrionales</taxon>
        <taxon>Vibrionaceae</taxon>
        <taxon>Photobacterium</taxon>
    </lineage>
</organism>
<keyword evidence="1" id="KW-0812">Transmembrane</keyword>
<evidence type="ECO:0000313" key="4">
    <source>
        <dbReference type="Proteomes" id="UP000241190"/>
    </source>
</evidence>
<evidence type="ECO:0000313" key="5">
    <source>
        <dbReference type="Proteomes" id="UP000241954"/>
    </source>
</evidence>
<reference evidence="2 5" key="1">
    <citation type="submission" date="2018-01" db="EMBL/GenBank/DDBJ databases">
        <title>Whole genome sequencing of Histamine producing bacteria.</title>
        <authorList>
            <person name="Butler K."/>
        </authorList>
    </citation>
    <scope>NUCLEOTIDE SEQUENCE [LARGE SCALE GENOMIC DNA]</scope>
    <source>
        <strain evidence="3 4">ATCC 51761</strain>
        <strain evidence="2 5">NCIMB 13481</strain>
    </source>
</reference>
<sequence length="121" mass="13985">MMDIKQVIERSHRLEDLLRQHYHAKGTDLTQLVDSCDNRFSDDISNKLNRISLIRQQLTADDSLISDANDYQLFMDLCAECEVELMPRSSRLVWGVAVLLLGGITLAALGFYFYHWQHITL</sequence>
<dbReference type="Proteomes" id="UP000241190">
    <property type="component" value="Unassembled WGS sequence"/>
</dbReference>
<accession>A0A0D8Q2R5</accession>
<evidence type="ECO:0000313" key="3">
    <source>
        <dbReference type="EMBL" id="PSW98519.1"/>
    </source>
</evidence>
<keyword evidence="1" id="KW-1133">Transmembrane helix</keyword>
<feature type="transmembrane region" description="Helical" evidence="1">
    <location>
        <begin position="92"/>
        <end position="114"/>
    </location>
</feature>
<comment type="caution">
    <text evidence="2">The sequence shown here is derived from an EMBL/GenBank/DDBJ whole genome shotgun (WGS) entry which is preliminary data.</text>
</comment>
<proteinExistence type="predicted"/>
<dbReference type="Proteomes" id="UP000241954">
    <property type="component" value="Unassembled WGS sequence"/>
</dbReference>
<dbReference type="RefSeq" id="WP_045035857.1">
    <property type="nucleotide sequence ID" value="NZ_PYLW01000007.1"/>
</dbReference>
<dbReference type="OrthoDB" id="5827998at2"/>
<dbReference type="EMBL" id="PYOP01000007">
    <property type="protein sequence ID" value="PSW98519.1"/>
    <property type="molecule type" value="Genomic_DNA"/>
</dbReference>
<evidence type="ECO:0000256" key="1">
    <source>
        <dbReference type="SAM" id="Phobius"/>
    </source>
</evidence>